<dbReference type="Proteomes" id="UP000601361">
    <property type="component" value="Unassembled WGS sequence"/>
</dbReference>
<dbReference type="InterPro" id="IPR014541">
    <property type="entry name" value="Amdntrnsf_FN0238"/>
</dbReference>
<protein>
    <recommendedName>
        <fullName evidence="3">Amidinotransferase</fullName>
    </recommendedName>
</protein>
<dbReference type="RefSeq" id="WP_188557334.1">
    <property type="nucleotide sequence ID" value="NZ_BMGS01000004.1"/>
</dbReference>
<dbReference type="NCBIfam" id="NF046062">
    <property type="entry name" value="citrull_CtlX"/>
    <property type="match status" value="1"/>
</dbReference>
<evidence type="ECO:0008006" key="3">
    <source>
        <dbReference type="Google" id="ProtNLM"/>
    </source>
</evidence>
<dbReference type="EMBL" id="BMGS01000004">
    <property type="protein sequence ID" value="GGG40785.1"/>
    <property type="molecule type" value="Genomic_DNA"/>
</dbReference>
<gene>
    <name evidence="1" type="ORF">GCM10011378_16310</name>
</gene>
<organism evidence="1 2">
    <name type="scientific">Hymenobacter glacieicola</name>
    <dbReference type="NCBI Taxonomy" id="1562124"/>
    <lineage>
        <taxon>Bacteria</taxon>
        <taxon>Pseudomonadati</taxon>
        <taxon>Bacteroidota</taxon>
        <taxon>Cytophagia</taxon>
        <taxon>Cytophagales</taxon>
        <taxon>Hymenobacteraceae</taxon>
        <taxon>Hymenobacter</taxon>
    </lineage>
</organism>
<evidence type="ECO:0000313" key="1">
    <source>
        <dbReference type="EMBL" id="GGG40785.1"/>
    </source>
</evidence>
<name>A0ABQ1WRG4_9BACT</name>
<comment type="caution">
    <text evidence="1">The sequence shown here is derived from an EMBL/GenBank/DDBJ whole genome shotgun (WGS) entry which is preliminary data.</text>
</comment>
<reference evidence="2" key="1">
    <citation type="journal article" date="2019" name="Int. J. Syst. Evol. Microbiol.">
        <title>The Global Catalogue of Microorganisms (GCM) 10K type strain sequencing project: providing services to taxonomists for standard genome sequencing and annotation.</title>
        <authorList>
            <consortium name="The Broad Institute Genomics Platform"/>
            <consortium name="The Broad Institute Genome Sequencing Center for Infectious Disease"/>
            <person name="Wu L."/>
            <person name="Ma J."/>
        </authorList>
    </citation>
    <scope>NUCLEOTIDE SEQUENCE [LARGE SCALE GENOMIC DNA]</scope>
    <source>
        <strain evidence="2">CGMCC 1.12990</strain>
    </source>
</reference>
<sequence length="316" mass="34686">MQAARTVFLVRPTRFTFNVETAQSNHFQRFMAGLDEAAIQARAFAEFDAAVATLRARQMRVLVFEAPAEPHTPDAVFPNNWGTFHPDGRVLLYPMCAPNRRPERRPDILETLGQHFTIREVTDLSSHEQAGRFLEGTGSIIFDHVHRLAYAGLSARTDEGLFREVAAKLGYEPVAFRAYDAGGREIYHTNVMMCVGARFAVVCLESIASPTERAAVVESLTRTGHEIVPITLAQVACFAGNMLTLQPSAGPELLVLSQSAYDALRPEERRLLAQYAELVPLAIPTIETIGGGSARCMLAEVFLPAAEAGAGQEQWS</sequence>
<dbReference type="PIRSF" id="PIRSF028188">
    <property type="entry name" value="Amdntrnsf_FN0238"/>
    <property type="match status" value="1"/>
</dbReference>
<proteinExistence type="predicted"/>
<dbReference type="PANTHER" id="PTHR43224">
    <property type="entry name" value="AMIDINOTRANSFERASE"/>
    <property type="match status" value="1"/>
</dbReference>
<dbReference type="SUPFAM" id="SSF55909">
    <property type="entry name" value="Pentein"/>
    <property type="match status" value="1"/>
</dbReference>
<dbReference type="PANTHER" id="PTHR43224:SF1">
    <property type="entry name" value="AMIDINOTRANSFERASE"/>
    <property type="match status" value="1"/>
</dbReference>
<evidence type="ECO:0000313" key="2">
    <source>
        <dbReference type="Proteomes" id="UP000601361"/>
    </source>
</evidence>
<accession>A0ABQ1WRG4</accession>
<dbReference type="Pfam" id="PF19420">
    <property type="entry name" value="DDAH_eukar"/>
    <property type="match status" value="1"/>
</dbReference>
<dbReference type="Gene3D" id="3.75.10.10">
    <property type="entry name" value="L-arginine/glycine Amidinotransferase, Chain A"/>
    <property type="match status" value="1"/>
</dbReference>
<keyword evidence="2" id="KW-1185">Reference proteome</keyword>